<dbReference type="GO" id="GO:0016020">
    <property type="term" value="C:membrane"/>
    <property type="evidence" value="ECO:0007669"/>
    <property type="project" value="TreeGrafter"/>
</dbReference>
<dbReference type="PIRSF" id="PIRSF017388">
    <property type="entry name" value="Esterase_lipase"/>
    <property type="match status" value="1"/>
</dbReference>
<dbReference type="Gene3D" id="3.40.50.1820">
    <property type="entry name" value="alpha/beta hydrolase"/>
    <property type="match status" value="1"/>
</dbReference>
<dbReference type="InterPro" id="IPR050266">
    <property type="entry name" value="AB_hydrolase_sf"/>
</dbReference>
<dbReference type="PANTHER" id="PTHR43798">
    <property type="entry name" value="MONOACYLGLYCEROL LIPASE"/>
    <property type="match status" value="1"/>
</dbReference>
<reference evidence="5" key="1">
    <citation type="submission" date="2020-02" db="EMBL/GenBank/DDBJ databases">
        <authorList>
            <person name="Meier V. D."/>
        </authorList>
    </citation>
    <scope>NUCLEOTIDE SEQUENCE</scope>
    <source>
        <strain evidence="5">AVDCRST_MAG18</strain>
    </source>
</reference>
<dbReference type="Pfam" id="PF12146">
    <property type="entry name" value="Hydrolase_4"/>
    <property type="match status" value="1"/>
</dbReference>
<evidence type="ECO:0000256" key="2">
    <source>
        <dbReference type="PIRSR" id="PIRSR017388-1"/>
    </source>
</evidence>
<dbReference type="InterPro" id="IPR022742">
    <property type="entry name" value="Hydrolase_4"/>
</dbReference>
<feature type="binding site" evidence="3">
    <location>
        <position position="29"/>
    </location>
    <ligand>
        <name>substrate</name>
    </ligand>
</feature>
<dbReference type="EMBL" id="CADCWN010000043">
    <property type="protein sequence ID" value="CAA9554695.1"/>
    <property type="molecule type" value="Genomic_DNA"/>
</dbReference>
<dbReference type="GO" id="GO:0052689">
    <property type="term" value="F:carboxylic ester hydrolase activity"/>
    <property type="evidence" value="ECO:0007669"/>
    <property type="project" value="InterPro"/>
</dbReference>
<dbReference type="SUPFAM" id="SSF53474">
    <property type="entry name" value="alpha/beta-Hydrolases"/>
    <property type="match status" value="1"/>
</dbReference>
<evidence type="ECO:0000313" key="5">
    <source>
        <dbReference type="EMBL" id="CAA9554695.1"/>
    </source>
</evidence>
<organism evidence="5">
    <name type="scientific">uncultured Thermomicrobiales bacterium</name>
    <dbReference type="NCBI Taxonomy" id="1645740"/>
    <lineage>
        <taxon>Bacteria</taxon>
        <taxon>Pseudomonadati</taxon>
        <taxon>Thermomicrobiota</taxon>
        <taxon>Thermomicrobia</taxon>
        <taxon>Thermomicrobiales</taxon>
        <taxon>environmental samples</taxon>
    </lineage>
</organism>
<proteinExistence type="predicted"/>
<dbReference type="InterPro" id="IPR029058">
    <property type="entry name" value="AB_hydrolase_fold"/>
</dbReference>
<sequence>MDTQQQRDPTRHFPLGTRHPLGVLLLHGFTSSLATVDGLVPHLEGRGIPYELPTLRGHGTHPGELADATWHHWYEDTERALDTLLDRCERAVVVGLSMGGVAALHLAVSRPERLAGVVAVAPALRLNLPGKWLLPLLGRSVRQAKVDVRRAFEDATLAAGSTNYPTAPIAAVYSLVRFGQVVERELPRVRVPLLVLYTPRDRVVLPESARITYERVGTPPAEKAIRAFERSGHEMLMDCQREEIFAAIMEFVESRGGGTGADSESGR</sequence>
<feature type="active site" description="Charge relay system" evidence="2">
    <location>
        <position position="201"/>
    </location>
</feature>
<evidence type="ECO:0000259" key="4">
    <source>
        <dbReference type="Pfam" id="PF12146"/>
    </source>
</evidence>
<name>A0A6J4US30_9BACT</name>
<evidence type="ECO:0000256" key="3">
    <source>
        <dbReference type="PIRSR" id="PIRSR017388-2"/>
    </source>
</evidence>
<keyword evidence="1" id="KW-0378">Hydrolase</keyword>
<feature type="domain" description="Serine aminopeptidase S33" evidence="4">
    <location>
        <begin position="23"/>
        <end position="239"/>
    </location>
</feature>
<dbReference type="InterPro" id="IPR012354">
    <property type="entry name" value="Esterase_lipase"/>
</dbReference>
<accession>A0A6J4US30</accession>
<dbReference type="PANTHER" id="PTHR43798:SF31">
    <property type="entry name" value="AB HYDROLASE SUPERFAMILY PROTEIN YCLE"/>
    <property type="match status" value="1"/>
</dbReference>
<feature type="active site" description="Nucleophile" evidence="2">
    <location>
        <position position="97"/>
    </location>
</feature>
<feature type="binding site" evidence="3">
    <location>
        <position position="98"/>
    </location>
    <ligand>
        <name>substrate</name>
    </ligand>
</feature>
<evidence type="ECO:0000256" key="1">
    <source>
        <dbReference type="ARBA" id="ARBA00022801"/>
    </source>
</evidence>
<gene>
    <name evidence="5" type="ORF">AVDCRST_MAG18-593</name>
</gene>
<dbReference type="AlphaFoldDB" id="A0A6J4US30"/>
<protein>
    <recommendedName>
        <fullName evidence="4">Serine aminopeptidase S33 domain-containing protein</fullName>
    </recommendedName>
</protein>
<feature type="active site" description="Charge relay system" evidence="2">
    <location>
        <position position="233"/>
    </location>
</feature>